<evidence type="ECO:0000256" key="1">
    <source>
        <dbReference type="SAM" id="MobiDB-lite"/>
    </source>
</evidence>
<protein>
    <submittedName>
        <fullName evidence="3">Vegetative cell wall protein gp1-like</fullName>
    </submittedName>
</protein>
<sequence>MPEGLSSHNLSVVLTLFDAATSLTFNTFSRIVAFLLVRTLWAQKRGRDSEWRSGGTFLCPFFPCCFGRSLLNLLSHHHCRPTTPALPPPVAEVEGFPSELFFPQAVIAADRTQPIAQQQIAPLQPQAVAPTPVPSPLPSQVPPDAAAQPPAVIQSALPPPNLPPARPIVFDFVPAPETLVPPAPPAPSMPYYQPVISSLPPPAALPAPIPITAPVPMPLPSSITEVPLLAPSPQLRQLLQEFFFGSPPAEPLATELVAPPAAPTPPLPPAPAAPPAIGPIPAPLPLRYLSPSIPPPPPPTPLASLYGPYKKFSSERGKRNGTKKHNE</sequence>
<dbReference type="Proteomes" id="UP000050741">
    <property type="component" value="Unassembled WGS sequence"/>
</dbReference>
<accession>A0A183CA67</accession>
<dbReference type="AlphaFoldDB" id="A0A183CA67"/>
<feature type="region of interest" description="Disordered" evidence="1">
    <location>
        <begin position="288"/>
        <end position="327"/>
    </location>
</feature>
<feature type="compositionally biased region" description="Pro residues" evidence="1">
    <location>
        <begin position="131"/>
        <end position="141"/>
    </location>
</feature>
<feature type="compositionally biased region" description="Basic and acidic residues" evidence="1">
    <location>
        <begin position="312"/>
        <end position="327"/>
    </location>
</feature>
<evidence type="ECO:0000313" key="3">
    <source>
        <dbReference type="WBParaSite" id="GPLIN_000976600"/>
    </source>
</evidence>
<feature type="region of interest" description="Disordered" evidence="1">
    <location>
        <begin position="126"/>
        <end position="148"/>
    </location>
</feature>
<organism evidence="2 3">
    <name type="scientific">Globodera pallida</name>
    <name type="common">Potato cyst nematode worm</name>
    <name type="synonym">Heterodera pallida</name>
    <dbReference type="NCBI Taxonomy" id="36090"/>
    <lineage>
        <taxon>Eukaryota</taxon>
        <taxon>Metazoa</taxon>
        <taxon>Ecdysozoa</taxon>
        <taxon>Nematoda</taxon>
        <taxon>Chromadorea</taxon>
        <taxon>Rhabditida</taxon>
        <taxon>Tylenchina</taxon>
        <taxon>Tylenchomorpha</taxon>
        <taxon>Tylenchoidea</taxon>
        <taxon>Heteroderidae</taxon>
        <taxon>Heteroderinae</taxon>
        <taxon>Globodera</taxon>
    </lineage>
</organism>
<evidence type="ECO:0000313" key="2">
    <source>
        <dbReference type="Proteomes" id="UP000050741"/>
    </source>
</evidence>
<dbReference type="WBParaSite" id="GPLIN_000976600">
    <property type="protein sequence ID" value="GPLIN_000976600"/>
    <property type="gene ID" value="GPLIN_000976600"/>
</dbReference>
<reference evidence="2" key="1">
    <citation type="submission" date="2013-12" db="EMBL/GenBank/DDBJ databases">
        <authorList>
            <person name="Aslett M."/>
        </authorList>
    </citation>
    <scope>NUCLEOTIDE SEQUENCE [LARGE SCALE GENOMIC DNA]</scope>
    <source>
        <strain evidence="2">Lindley</strain>
    </source>
</reference>
<name>A0A183CA67_GLOPA</name>
<keyword evidence="2" id="KW-1185">Reference proteome</keyword>
<dbReference type="PRINTS" id="PR01217">
    <property type="entry name" value="PRICHEXTENSN"/>
</dbReference>
<proteinExistence type="predicted"/>
<reference evidence="2" key="2">
    <citation type="submission" date="2014-05" db="EMBL/GenBank/DDBJ databases">
        <title>The genome and life-stage specific transcriptomes of Globodera pallida elucidate key aspects of plant parasitism by a cyst nematode.</title>
        <authorList>
            <person name="Cotton J.A."/>
            <person name="Lilley C.J."/>
            <person name="Jones L.M."/>
            <person name="Kikuchi T."/>
            <person name="Reid A.J."/>
            <person name="Thorpe P."/>
            <person name="Tsai I.J."/>
            <person name="Beasley H."/>
            <person name="Blok V."/>
            <person name="Cock P.J.A."/>
            <person name="Van den Akker S.E."/>
            <person name="Holroyd N."/>
            <person name="Hunt M."/>
            <person name="Mantelin S."/>
            <person name="Naghra H."/>
            <person name="Pain A."/>
            <person name="Palomares-Rius J.E."/>
            <person name="Zarowiecki M."/>
            <person name="Berriman M."/>
            <person name="Jones J.T."/>
            <person name="Urwin P.E."/>
        </authorList>
    </citation>
    <scope>NUCLEOTIDE SEQUENCE [LARGE SCALE GENOMIC DNA]</scope>
    <source>
        <strain evidence="2">Lindley</strain>
    </source>
</reference>
<feature type="compositionally biased region" description="Pro residues" evidence="1">
    <location>
        <begin position="292"/>
        <end position="301"/>
    </location>
</feature>
<reference evidence="3" key="3">
    <citation type="submission" date="2016-06" db="UniProtKB">
        <authorList>
            <consortium name="WormBaseParasite"/>
        </authorList>
    </citation>
    <scope>IDENTIFICATION</scope>
</reference>